<evidence type="ECO:0000256" key="7">
    <source>
        <dbReference type="ARBA" id="ARBA00023136"/>
    </source>
</evidence>
<dbReference type="Pfam" id="PF00005">
    <property type="entry name" value="ABC_tran"/>
    <property type="match status" value="1"/>
</dbReference>
<organism evidence="9 10">
    <name type="scientific">Kaistia nematophila</name>
    <dbReference type="NCBI Taxonomy" id="2994654"/>
    <lineage>
        <taxon>Bacteria</taxon>
        <taxon>Pseudomonadati</taxon>
        <taxon>Pseudomonadota</taxon>
        <taxon>Alphaproteobacteria</taxon>
        <taxon>Hyphomicrobiales</taxon>
        <taxon>Kaistiaceae</taxon>
        <taxon>Kaistia</taxon>
    </lineage>
</organism>
<dbReference type="AlphaFoldDB" id="A0A9X3E453"/>
<evidence type="ECO:0000256" key="6">
    <source>
        <dbReference type="ARBA" id="ARBA00022840"/>
    </source>
</evidence>
<evidence type="ECO:0000313" key="10">
    <source>
        <dbReference type="Proteomes" id="UP001144805"/>
    </source>
</evidence>
<keyword evidence="7" id="KW-0472">Membrane</keyword>
<dbReference type="NCBIfam" id="TIGR01727">
    <property type="entry name" value="oligo_HPY"/>
    <property type="match status" value="1"/>
</dbReference>
<evidence type="ECO:0000256" key="3">
    <source>
        <dbReference type="ARBA" id="ARBA00022448"/>
    </source>
</evidence>
<dbReference type="PANTHER" id="PTHR43297:SF2">
    <property type="entry name" value="DIPEPTIDE TRANSPORT ATP-BINDING PROTEIN DPPD"/>
    <property type="match status" value="1"/>
</dbReference>
<evidence type="ECO:0000256" key="1">
    <source>
        <dbReference type="ARBA" id="ARBA00004417"/>
    </source>
</evidence>
<protein>
    <submittedName>
        <fullName evidence="9">ABC transporter ATP-binding protein</fullName>
    </submittedName>
</protein>
<feature type="domain" description="ABC transporter" evidence="8">
    <location>
        <begin position="10"/>
        <end position="263"/>
    </location>
</feature>
<dbReference type="InterPro" id="IPR003593">
    <property type="entry name" value="AAA+_ATPase"/>
</dbReference>
<keyword evidence="4" id="KW-1003">Cell membrane</keyword>
<dbReference type="PANTHER" id="PTHR43297">
    <property type="entry name" value="OLIGOPEPTIDE TRANSPORT ATP-BINDING PROTEIN APPD"/>
    <property type="match status" value="1"/>
</dbReference>
<evidence type="ECO:0000256" key="5">
    <source>
        <dbReference type="ARBA" id="ARBA00022741"/>
    </source>
</evidence>
<dbReference type="Pfam" id="PF08352">
    <property type="entry name" value="oligo_HPY"/>
    <property type="match status" value="1"/>
</dbReference>
<dbReference type="InterPro" id="IPR003439">
    <property type="entry name" value="ABC_transporter-like_ATP-bd"/>
</dbReference>
<dbReference type="EMBL" id="JAPKNK010000009">
    <property type="protein sequence ID" value="MCX5571380.1"/>
    <property type="molecule type" value="Genomic_DNA"/>
</dbReference>
<proteinExistence type="inferred from homology"/>
<dbReference type="GO" id="GO:0016887">
    <property type="term" value="F:ATP hydrolysis activity"/>
    <property type="evidence" value="ECO:0007669"/>
    <property type="project" value="InterPro"/>
</dbReference>
<dbReference type="GO" id="GO:0055085">
    <property type="term" value="P:transmembrane transport"/>
    <property type="evidence" value="ECO:0007669"/>
    <property type="project" value="UniProtKB-ARBA"/>
</dbReference>
<comment type="similarity">
    <text evidence="2">Belongs to the ABC transporter superfamily.</text>
</comment>
<dbReference type="SMART" id="SM00382">
    <property type="entry name" value="AAA"/>
    <property type="match status" value="1"/>
</dbReference>
<dbReference type="InterPro" id="IPR013563">
    <property type="entry name" value="Oligopep_ABC_C"/>
</dbReference>
<sequence>MSDRPVLDVSHLRTVFDTPTGQVVSVDDVSLSIARGQTLGLVGESGSGKSVTSLSLMRLVERGGGRIDGGTISLKGRDGDVINLATLPEAAMRKVRGRDIAMVFQEPMTSLDPVWSIGAQIAESVRLHQGAGRSRARQQAIEMLRLVGIPAPERRVDDYPHQLSGGMRQRVMIAIALSCRPGLLIADEPTTALDVTIQAQILDLIRRLQAEIGMSVLFITHNLGVVAEIADRVAVMYAGQVVEEAPVAQIFATPLHPYTAGLLASIPGTAKPTADRRLPTIGGAPPSPMSRPAGCRFAPRCPLAVDACLSGVPELTEVAPGHKARCIRWQEVKR</sequence>
<dbReference type="PROSITE" id="PS50893">
    <property type="entry name" value="ABC_TRANSPORTER_2"/>
    <property type="match status" value="1"/>
</dbReference>
<keyword evidence="6 9" id="KW-0067">ATP-binding</keyword>
<dbReference type="CDD" id="cd03257">
    <property type="entry name" value="ABC_NikE_OppD_transporters"/>
    <property type="match status" value="1"/>
</dbReference>
<comment type="subcellular location">
    <subcellularLocation>
        <location evidence="1">Cell inner membrane</location>
        <topology evidence="1">Peripheral membrane protein</topology>
    </subcellularLocation>
</comment>
<dbReference type="RefSeq" id="WP_266340327.1">
    <property type="nucleotide sequence ID" value="NZ_JAPKNK010000009.1"/>
</dbReference>
<dbReference type="PROSITE" id="PS00211">
    <property type="entry name" value="ABC_TRANSPORTER_1"/>
    <property type="match status" value="1"/>
</dbReference>
<dbReference type="InterPro" id="IPR027417">
    <property type="entry name" value="P-loop_NTPase"/>
</dbReference>
<evidence type="ECO:0000256" key="4">
    <source>
        <dbReference type="ARBA" id="ARBA00022475"/>
    </source>
</evidence>
<dbReference type="InterPro" id="IPR050388">
    <property type="entry name" value="ABC_Ni/Peptide_Import"/>
</dbReference>
<keyword evidence="5" id="KW-0547">Nucleotide-binding</keyword>
<evidence type="ECO:0000313" key="9">
    <source>
        <dbReference type="EMBL" id="MCX5571380.1"/>
    </source>
</evidence>
<dbReference type="Proteomes" id="UP001144805">
    <property type="component" value="Unassembled WGS sequence"/>
</dbReference>
<dbReference type="InterPro" id="IPR017871">
    <property type="entry name" value="ABC_transporter-like_CS"/>
</dbReference>
<dbReference type="GO" id="GO:0005524">
    <property type="term" value="F:ATP binding"/>
    <property type="evidence" value="ECO:0007669"/>
    <property type="project" value="UniProtKB-KW"/>
</dbReference>
<dbReference type="Gene3D" id="3.40.50.300">
    <property type="entry name" value="P-loop containing nucleotide triphosphate hydrolases"/>
    <property type="match status" value="1"/>
</dbReference>
<evidence type="ECO:0000256" key="2">
    <source>
        <dbReference type="ARBA" id="ARBA00005417"/>
    </source>
</evidence>
<accession>A0A9X3E453</accession>
<dbReference type="GO" id="GO:0015833">
    <property type="term" value="P:peptide transport"/>
    <property type="evidence" value="ECO:0007669"/>
    <property type="project" value="InterPro"/>
</dbReference>
<name>A0A9X3E453_9HYPH</name>
<gene>
    <name evidence="9" type="ORF">OSH07_19425</name>
</gene>
<keyword evidence="10" id="KW-1185">Reference proteome</keyword>
<keyword evidence="3" id="KW-0813">Transport</keyword>
<dbReference type="SUPFAM" id="SSF52540">
    <property type="entry name" value="P-loop containing nucleoside triphosphate hydrolases"/>
    <property type="match status" value="1"/>
</dbReference>
<dbReference type="FunFam" id="3.40.50.300:FF:000016">
    <property type="entry name" value="Oligopeptide ABC transporter ATP-binding component"/>
    <property type="match status" value="1"/>
</dbReference>
<dbReference type="GO" id="GO:0005886">
    <property type="term" value="C:plasma membrane"/>
    <property type="evidence" value="ECO:0007669"/>
    <property type="project" value="UniProtKB-SubCell"/>
</dbReference>
<evidence type="ECO:0000259" key="8">
    <source>
        <dbReference type="PROSITE" id="PS50893"/>
    </source>
</evidence>
<reference evidence="9" key="1">
    <citation type="submission" date="2022-11" db="EMBL/GenBank/DDBJ databases">
        <title>Biodiversity and phylogenetic relationships of bacteria.</title>
        <authorList>
            <person name="Machado R.A.R."/>
            <person name="Bhat A."/>
            <person name="Loulou A."/>
            <person name="Kallel S."/>
        </authorList>
    </citation>
    <scope>NUCLEOTIDE SEQUENCE</scope>
    <source>
        <strain evidence="9">K-TC2</strain>
    </source>
</reference>
<comment type="caution">
    <text evidence="9">The sequence shown here is derived from an EMBL/GenBank/DDBJ whole genome shotgun (WGS) entry which is preliminary data.</text>
</comment>